<accession>A0A8C4PYK2</accession>
<evidence type="ECO:0000259" key="12">
    <source>
        <dbReference type="PROSITE" id="PS50853"/>
    </source>
</evidence>
<evidence type="ECO:0000256" key="7">
    <source>
        <dbReference type="ARBA" id="ARBA00023136"/>
    </source>
</evidence>
<keyword evidence="9" id="KW-0325">Glycoprotein</keyword>
<dbReference type="SUPFAM" id="SSF49265">
    <property type="entry name" value="Fibronectin type III"/>
    <property type="match status" value="1"/>
</dbReference>
<comment type="similarity">
    <text evidence="2">Belongs to the type I cytokine receptor family. Type 2 subfamily.</text>
</comment>
<feature type="domain" description="Fibronectin type-III" evidence="12">
    <location>
        <begin position="173"/>
        <end position="273"/>
    </location>
</feature>
<evidence type="ECO:0000256" key="3">
    <source>
        <dbReference type="ARBA" id="ARBA00022692"/>
    </source>
</evidence>
<feature type="domain" description="Fibronectin type-III" evidence="12">
    <location>
        <begin position="78"/>
        <end position="172"/>
    </location>
</feature>
<feature type="compositionally biased region" description="Basic and acidic residues" evidence="10">
    <location>
        <begin position="424"/>
        <end position="438"/>
    </location>
</feature>
<evidence type="ECO:0000256" key="4">
    <source>
        <dbReference type="ARBA" id="ARBA00022729"/>
    </source>
</evidence>
<dbReference type="Proteomes" id="UP000694388">
    <property type="component" value="Unplaced"/>
</dbReference>
<dbReference type="PROSITE" id="PS50853">
    <property type="entry name" value="FN3"/>
    <property type="match status" value="2"/>
</dbReference>
<evidence type="ECO:0000256" key="10">
    <source>
        <dbReference type="SAM" id="MobiDB-lite"/>
    </source>
</evidence>
<dbReference type="Pfam" id="PF00041">
    <property type="entry name" value="fn3"/>
    <property type="match status" value="2"/>
</dbReference>
<dbReference type="SMART" id="SM00060">
    <property type="entry name" value="FN3"/>
    <property type="match status" value="2"/>
</dbReference>
<evidence type="ECO:0000256" key="1">
    <source>
        <dbReference type="ARBA" id="ARBA00004479"/>
    </source>
</evidence>
<dbReference type="CDD" id="cd00063">
    <property type="entry name" value="FN3"/>
    <property type="match status" value="2"/>
</dbReference>
<organism evidence="13 14">
    <name type="scientific">Eptatretus burgeri</name>
    <name type="common">Inshore hagfish</name>
    <dbReference type="NCBI Taxonomy" id="7764"/>
    <lineage>
        <taxon>Eukaryota</taxon>
        <taxon>Metazoa</taxon>
        <taxon>Chordata</taxon>
        <taxon>Craniata</taxon>
        <taxon>Vertebrata</taxon>
        <taxon>Cyclostomata</taxon>
        <taxon>Myxini</taxon>
        <taxon>Myxiniformes</taxon>
        <taxon>Myxinidae</taxon>
        <taxon>Eptatretinae</taxon>
        <taxon>Eptatretus</taxon>
    </lineage>
</organism>
<dbReference type="PANTHER" id="PTHR48423">
    <property type="entry name" value="INTERLEUKIN-27 RECEPTOR SUBUNIT ALPHA"/>
    <property type="match status" value="1"/>
</dbReference>
<keyword evidence="3 11" id="KW-0812">Transmembrane</keyword>
<evidence type="ECO:0000256" key="5">
    <source>
        <dbReference type="ARBA" id="ARBA00022737"/>
    </source>
</evidence>
<evidence type="ECO:0000256" key="9">
    <source>
        <dbReference type="ARBA" id="ARBA00023180"/>
    </source>
</evidence>
<keyword evidence="8" id="KW-0675">Receptor</keyword>
<keyword evidence="14" id="KW-1185">Reference proteome</keyword>
<evidence type="ECO:0000256" key="2">
    <source>
        <dbReference type="ARBA" id="ARBA00008921"/>
    </source>
</evidence>
<dbReference type="AlphaFoldDB" id="A0A8C4PYK2"/>
<reference evidence="13" key="2">
    <citation type="submission" date="2025-09" db="UniProtKB">
        <authorList>
            <consortium name="Ensembl"/>
        </authorList>
    </citation>
    <scope>IDENTIFICATION</scope>
</reference>
<dbReference type="InterPro" id="IPR003961">
    <property type="entry name" value="FN3_dom"/>
</dbReference>
<keyword evidence="5" id="KW-0677">Repeat</keyword>
<keyword evidence="6 11" id="KW-1133">Transmembrane helix</keyword>
<name>A0A8C4PYK2_EPTBU</name>
<feature type="region of interest" description="Disordered" evidence="10">
    <location>
        <begin position="413"/>
        <end position="490"/>
    </location>
</feature>
<dbReference type="InterPro" id="IPR052672">
    <property type="entry name" value="Type1_Cytokine_Rcpt_Type2"/>
</dbReference>
<evidence type="ECO:0000256" key="11">
    <source>
        <dbReference type="SAM" id="Phobius"/>
    </source>
</evidence>
<keyword evidence="7 11" id="KW-0472">Membrane</keyword>
<evidence type="ECO:0000256" key="6">
    <source>
        <dbReference type="ARBA" id="ARBA00022989"/>
    </source>
</evidence>
<dbReference type="Gene3D" id="2.60.40.10">
    <property type="entry name" value="Immunoglobulins"/>
    <property type="match status" value="2"/>
</dbReference>
<dbReference type="GO" id="GO:0005886">
    <property type="term" value="C:plasma membrane"/>
    <property type="evidence" value="ECO:0007669"/>
    <property type="project" value="UniProtKB-ARBA"/>
</dbReference>
<feature type="transmembrane region" description="Helical" evidence="11">
    <location>
        <begin position="282"/>
        <end position="300"/>
    </location>
</feature>
<comment type="subcellular location">
    <subcellularLocation>
        <location evidence="1">Membrane</location>
        <topology evidence="1">Single-pass type I membrane protein</topology>
    </subcellularLocation>
</comment>
<dbReference type="InterPro" id="IPR013783">
    <property type="entry name" value="Ig-like_fold"/>
</dbReference>
<evidence type="ECO:0000313" key="13">
    <source>
        <dbReference type="Ensembl" id="ENSEBUP00000005138.1"/>
    </source>
</evidence>
<evidence type="ECO:0000313" key="14">
    <source>
        <dbReference type="Proteomes" id="UP000694388"/>
    </source>
</evidence>
<feature type="compositionally biased region" description="Polar residues" evidence="10">
    <location>
        <begin position="444"/>
        <end position="454"/>
    </location>
</feature>
<sequence length="490" mass="54227">MTERELSGQLQRYRVDVWPGSSGLRRNRTECESLATECHVQLDSGNYTISVSVENGAGWGKEKGWISIPSAGRIGLEAPRDVSTRSAGNSALNVSWDAPSPTTCCHLKFVLAWAGCEWKGRPQGWLHVGPKIRSCVVPGLEPMRCYKVSVHASYSVGDSEAASVSDFSQEGVPLMAPNITTLEPGKTWLFLSWHSLPMDTARGHVLQYIVNLHKQPPDKYDGKAQMKKVKGDTRNAELQGLQPGTKYSVSVLAQTKAGQGPLSPEQVFITPLYAPGELQVQVVIPCLLVLLFILCGVAILHRRGSLKQHLWPPIPDLENTTLRIFLESQAMQSQIKHQAMVRTTNESLSVSAVMEVPFLNFLQPLCTSAPALDNLCQDSEMDEDHREACDPLDSYQDHGGPTWSEIINEQQVDNESEFGPSLNESHKESYENESRLDIDAPYESNMNNRSSAKSIRNDMEESGNEPTELPATMPSDSRARRPTDRALFLS</sequence>
<evidence type="ECO:0000256" key="8">
    <source>
        <dbReference type="ARBA" id="ARBA00023170"/>
    </source>
</evidence>
<dbReference type="InterPro" id="IPR036116">
    <property type="entry name" value="FN3_sf"/>
</dbReference>
<keyword evidence="4" id="KW-0732">Signal</keyword>
<proteinExistence type="inferred from homology"/>
<dbReference type="Ensembl" id="ENSEBUT00000005576.1">
    <property type="protein sequence ID" value="ENSEBUP00000005138.1"/>
    <property type="gene ID" value="ENSEBUG00000003541.1"/>
</dbReference>
<dbReference type="PANTHER" id="PTHR48423:SF1">
    <property type="entry name" value="INTERLEUKIN-27 RECEPTOR SUBUNIT ALPHA"/>
    <property type="match status" value="1"/>
</dbReference>
<protein>
    <recommendedName>
        <fullName evidence="12">Fibronectin type-III domain-containing protein</fullName>
    </recommendedName>
</protein>
<reference evidence="13" key="1">
    <citation type="submission" date="2025-08" db="UniProtKB">
        <authorList>
            <consortium name="Ensembl"/>
        </authorList>
    </citation>
    <scope>IDENTIFICATION</scope>
</reference>